<organism evidence="2">
    <name type="scientific">candidate division CPR1 bacterium ADurb.Bin160</name>
    <dbReference type="NCBI Taxonomy" id="1852826"/>
    <lineage>
        <taxon>Bacteria</taxon>
        <taxon>candidate division CPR1</taxon>
    </lineage>
</organism>
<protein>
    <submittedName>
        <fullName evidence="2">Aspartyl/glutamyl-tRNA(Asn/Gln) amidotransferase subunit B</fullName>
        <ecNumber evidence="2">6.3.5.-</ecNumber>
    </submittedName>
</protein>
<dbReference type="EC" id="6.3.5.-" evidence="2"/>
<sequence length="65" mass="7483">MEKGHFKSDVSLSLRKAGTNDLNPRTEIKNLNSFKFALQALQLEVEEQLNIRKNTKAPQKQQQTK</sequence>
<keyword evidence="2" id="KW-0436">Ligase</keyword>
<dbReference type="Pfam" id="PF02934">
    <property type="entry name" value="GatB_N"/>
    <property type="match status" value="1"/>
</dbReference>
<dbReference type="EMBL" id="MWDB01000013">
    <property type="protein sequence ID" value="OQB41612.1"/>
    <property type="molecule type" value="Genomic_DNA"/>
</dbReference>
<dbReference type="Proteomes" id="UP000485621">
    <property type="component" value="Unassembled WGS sequence"/>
</dbReference>
<proteinExistence type="predicted"/>
<dbReference type="InterPro" id="IPR014746">
    <property type="entry name" value="Gln_synth/guanido_kin_cat_dom"/>
</dbReference>
<name>A0A1V5ZNI2_9BACT</name>
<feature type="domain" description="Aspartyl/Glutamyl-tRNA(Gln) amidotransferase subunit B/E catalytic" evidence="1">
    <location>
        <begin position="1"/>
        <end position="63"/>
    </location>
</feature>
<evidence type="ECO:0000259" key="1">
    <source>
        <dbReference type="Pfam" id="PF02934"/>
    </source>
</evidence>
<dbReference type="GO" id="GO:0016740">
    <property type="term" value="F:transferase activity"/>
    <property type="evidence" value="ECO:0007669"/>
    <property type="project" value="UniProtKB-KW"/>
</dbReference>
<dbReference type="InterPro" id="IPR006075">
    <property type="entry name" value="Asn/Gln-tRNA_Trfase_suB/E_cat"/>
</dbReference>
<keyword evidence="2" id="KW-0808">Transferase</keyword>
<reference evidence="2" key="1">
    <citation type="submission" date="2017-02" db="EMBL/GenBank/DDBJ databases">
        <title>Delving into the versatile metabolic prowess of the omnipresent phylum Bacteroidetes.</title>
        <authorList>
            <person name="Nobu M.K."/>
            <person name="Mei R."/>
            <person name="Narihiro T."/>
            <person name="Kuroda K."/>
            <person name="Liu W.-T."/>
        </authorList>
    </citation>
    <scope>NUCLEOTIDE SEQUENCE</scope>
    <source>
        <strain evidence="2">ADurb.Bin160</strain>
    </source>
</reference>
<evidence type="ECO:0000313" key="2">
    <source>
        <dbReference type="EMBL" id="OQB41612.1"/>
    </source>
</evidence>
<dbReference type="GO" id="GO:0016874">
    <property type="term" value="F:ligase activity"/>
    <property type="evidence" value="ECO:0007669"/>
    <property type="project" value="UniProtKB-KW"/>
</dbReference>
<dbReference type="SUPFAM" id="SSF55931">
    <property type="entry name" value="Glutamine synthetase/guanido kinase"/>
    <property type="match status" value="1"/>
</dbReference>
<dbReference type="AlphaFoldDB" id="A0A1V5ZNI2"/>
<comment type="caution">
    <text evidence="2">The sequence shown here is derived from an EMBL/GenBank/DDBJ whole genome shotgun (WGS) entry which is preliminary data.</text>
</comment>
<accession>A0A1V5ZNI2</accession>
<gene>
    <name evidence="2" type="primary">gatB_2</name>
    <name evidence="2" type="ORF">BWY04_00708</name>
</gene>